<dbReference type="FunFam" id="3.30.565.10:FF:000006">
    <property type="entry name" value="Sensor histidine kinase WalK"/>
    <property type="match status" value="1"/>
</dbReference>
<keyword evidence="5" id="KW-0808">Transferase</keyword>
<dbReference type="InterPro" id="IPR004358">
    <property type="entry name" value="Sig_transdc_His_kin-like_C"/>
</dbReference>
<protein>
    <recommendedName>
        <fullName evidence="3">histidine kinase</fullName>
        <ecNumber evidence="3">2.7.13.3</ecNumber>
    </recommendedName>
</protein>
<proteinExistence type="predicted"/>
<evidence type="ECO:0000259" key="9">
    <source>
        <dbReference type="PROSITE" id="PS50109"/>
    </source>
</evidence>
<dbReference type="SMART" id="SM00387">
    <property type="entry name" value="HATPase_c"/>
    <property type="match status" value="1"/>
</dbReference>
<name>A0A9D1CPN3_9FIRM</name>
<gene>
    <name evidence="11" type="ORF">IAB73_02245</name>
</gene>
<dbReference type="EC" id="2.7.13.3" evidence="3"/>
<dbReference type="Pfam" id="PF00512">
    <property type="entry name" value="HisKA"/>
    <property type="match status" value="1"/>
</dbReference>
<evidence type="ECO:0000256" key="5">
    <source>
        <dbReference type="ARBA" id="ARBA00022679"/>
    </source>
</evidence>
<dbReference type="InterPro" id="IPR003661">
    <property type="entry name" value="HisK_dim/P_dom"/>
</dbReference>
<dbReference type="PROSITE" id="PS50885">
    <property type="entry name" value="HAMP"/>
    <property type="match status" value="1"/>
</dbReference>
<dbReference type="SMART" id="SM00388">
    <property type="entry name" value="HisKA"/>
    <property type="match status" value="1"/>
</dbReference>
<feature type="transmembrane region" description="Helical" evidence="8">
    <location>
        <begin position="179"/>
        <end position="201"/>
    </location>
</feature>
<feature type="domain" description="HAMP" evidence="10">
    <location>
        <begin position="199"/>
        <end position="251"/>
    </location>
</feature>
<dbReference type="InterPro" id="IPR036097">
    <property type="entry name" value="HisK_dim/P_sf"/>
</dbReference>
<dbReference type="SUPFAM" id="SSF158472">
    <property type="entry name" value="HAMP domain-like"/>
    <property type="match status" value="1"/>
</dbReference>
<comment type="subcellular location">
    <subcellularLocation>
        <location evidence="2">Membrane</location>
    </subcellularLocation>
</comment>
<dbReference type="InterPro" id="IPR003594">
    <property type="entry name" value="HATPase_dom"/>
</dbReference>
<dbReference type="PRINTS" id="PR00344">
    <property type="entry name" value="BCTRLSENSOR"/>
</dbReference>
<dbReference type="GO" id="GO:0000155">
    <property type="term" value="F:phosphorelay sensor kinase activity"/>
    <property type="evidence" value="ECO:0007669"/>
    <property type="project" value="InterPro"/>
</dbReference>
<dbReference type="Proteomes" id="UP000886887">
    <property type="component" value="Unassembled WGS sequence"/>
</dbReference>
<reference evidence="11" key="1">
    <citation type="submission" date="2020-10" db="EMBL/GenBank/DDBJ databases">
        <authorList>
            <person name="Gilroy R."/>
        </authorList>
    </citation>
    <scope>NUCLEOTIDE SEQUENCE</scope>
    <source>
        <strain evidence="11">ChiSxjej2B14-6234</strain>
    </source>
</reference>
<dbReference type="SMART" id="SM00304">
    <property type="entry name" value="HAMP"/>
    <property type="match status" value="1"/>
</dbReference>
<dbReference type="InterPro" id="IPR050736">
    <property type="entry name" value="Sensor_HK_Regulatory"/>
</dbReference>
<keyword evidence="4" id="KW-0597">Phosphoprotein</keyword>
<dbReference type="InterPro" id="IPR036890">
    <property type="entry name" value="HATPase_C_sf"/>
</dbReference>
<evidence type="ECO:0000313" key="12">
    <source>
        <dbReference type="Proteomes" id="UP000886887"/>
    </source>
</evidence>
<comment type="catalytic activity">
    <reaction evidence="1">
        <text>ATP + protein L-histidine = ADP + protein N-phospho-L-histidine.</text>
        <dbReference type="EC" id="2.7.13.3"/>
    </reaction>
</comment>
<keyword evidence="8" id="KW-0812">Transmembrane</keyword>
<dbReference type="CDD" id="cd00075">
    <property type="entry name" value="HATPase"/>
    <property type="match status" value="1"/>
</dbReference>
<organism evidence="11 12">
    <name type="scientific">Candidatus Onthenecus intestinigallinarum</name>
    <dbReference type="NCBI Taxonomy" id="2840875"/>
    <lineage>
        <taxon>Bacteria</taxon>
        <taxon>Bacillati</taxon>
        <taxon>Bacillota</taxon>
        <taxon>Clostridia</taxon>
        <taxon>Eubacteriales</taxon>
        <taxon>Candidatus Onthenecus</taxon>
    </lineage>
</organism>
<dbReference type="CDD" id="cd06225">
    <property type="entry name" value="HAMP"/>
    <property type="match status" value="1"/>
</dbReference>
<reference evidence="11" key="2">
    <citation type="journal article" date="2021" name="PeerJ">
        <title>Extensive microbial diversity within the chicken gut microbiome revealed by metagenomics and culture.</title>
        <authorList>
            <person name="Gilroy R."/>
            <person name="Ravi A."/>
            <person name="Getino M."/>
            <person name="Pursley I."/>
            <person name="Horton D.L."/>
            <person name="Alikhan N.F."/>
            <person name="Baker D."/>
            <person name="Gharbi K."/>
            <person name="Hall N."/>
            <person name="Watson M."/>
            <person name="Adriaenssens E.M."/>
            <person name="Foster-Nyarko E."/>
            <person name="Jarju S."/>
            <person name="Secka A."/>
            <person name="Antonio M."/>
            <person name="Oren A."/>
            <person name="Chaudhuri R.R."/>
            <person name="La Ragione R."/>
            <person name="Hildebrand F."/>
            <person name="Pallen M.J."/>
        </authorList>
    </citation>
    <scope>NUCLEOTIDE SEQUENCE</scope>
    <source>
        <strain evidence="11">ChiSxjej2B14-6234</strain>
    </source>
</reference>
<feature type="domain" description="Histidine kinase" evidence="9">
    <location>
        <begin position="259"/>
        <end position="475"/>
    </location>
</feature>
<keyword evidence="6" id="KW-0418">Kinase</keyword>
<dbReference type="AlphaFoldDB" id="A0A9D1CPN3"/>
<evidence type="ECO:0000256" key="1">
    <source>
        <dbReference type="ARBA" id="ARBA00000085"/>
    </source>
</evidence>
<dbReference type="InterPro" id="IPR003660">
    <property type="entry name" value="HAMP_dom"/>
</dbReference>
<dbReference type="Pfam" id="PF02518">
    <property type="entry name" value="HATPase_c"/>
    <property type="match status" value="1"/>
</dbReference>
<dbReference type="GO" id="GO:0016020">
    <property type="term" value="C:membrane"/>
    <property type="evidence" value="ECO:0007669"/>
    <property type="project" value="UniProtKB-SubCell"/>
</dbReference>
<evidence type="ECO:0000256" key="4">
    <source>
        <dbReference type="ARBA" id="ARBA00022553"/>
    </source>
</evidence>
<dbReference type="Gene3D" id="1.10.287.130">
    <property type="match status" value="1"/>
</dbReference>
<accession>A0A9D1CPN3</accession>
<dbReference type="Gene3D" id="6.10.340.10">
    <property type="match status" value="1"/>
</dbReference>
<dbReference type="SUPFAM" id="SSF47384">
    <property type="entry name" value="Homodimeric domain of signal transducing histidine kinase"/>
    <property type="match status" value="1"/>
</dbReference>
<dbReference type="PANTHER" id="PTHR43711">
    <property type="entry name" value="TWO-COMPONENT HISTIDINE KINASE"/>
    <property type="match status" value="1"/>
</dbReference>
<dbReference type="Pfam" id="PF00672">
    <property type="entry name" value="HAMP"/>
    <property type="match status" value="1"/>
</dbReference>
<evidence type="ECO:0000256" key="6">
    <source>
        <dbReference type="ARBA" id="ARBA00022777"/>
    </source>
</evidence>
<comment type="caution">
    <text evidence="11">The sequence shown here is derived from an EMBL/GenBank/DDBJ whole genome shotgun (WGS) entry which is preliminary data.</text>
</comment>
<dbReference type="PANTHER" id="PTHR43711:SF1">
    <property type="entry name" value="HISTIDINE KINASE 1"/>
    <property type="match status" value="1"/>
</dbReference>
<dbReference type="Gene3D" id="3.30.565.10">
    <property type="entry name" value="Histidine kinase-like ATPase, C-terminal domain"/>
    <property type="match status" value="1"/>
</dbReference>
<keyword evidence="7" id="KW-0902">Two-component regulatory system</keyword>
<dbReference type="EMBL" id="DVFJ01000006">
    <property type="protein sequence ID" value="HIQ71016.1"/>
    <property type="molecule type" value="Genomic_DNA"/>
</dbReference>
<keyword evidence="8" id="KW-1133">Transmembrane helix</keyword>
<evidence type="ECO:0000256" key="7">
    <source>
        <dbReference type="ARBA" id="ARBA00023012"/>
    </source>
</evidence>
<dbReference type="PROSITE" id="PS50109">
    <property type="entry name" value="HIS_KIN"/>
    <property type="match status" value="1"/>
</dbReference>
<evidence type="ECO:0000256" key="2">
    <source>
        <dbReference type="ARBA" id="ARBA00004370"/>
    </source>
</evidence>
<evidence type="ECO:0000259" key="10">
    <source>
        <dbReference type="PROSITE" id="PS50885"/>
    </source>
</evidence>
<dbReference type="CDD" id="cd00082">
    <property type="entry name" value="HisKA"/>
    <property type="match status" value="1"/>
</dbReference>
<evidence type="ECO:0000256" key="3">
    <source>
        <dbReference type="ARBA" id="ARBA00012438"/>
    </source>
</evidence>
<evidence type="ECO:0000313" key="11">
    <source>
        <dbReference type="EMBL" id="HIQ71016.1"/>
    </source>
</evidence>
<evidence type="ECO:0000256" key="8">
    <source>
        <dbReference type="SAM" id="Phobius"/>
    </source>
</evidence>
<dbReference type="SUPFAM" id="SSF55874">
    <property type="entry name" value="ATPase domain of HSP90 chaperone/DNA topoisomerase II/histidine kinase"/>
    <property type="match status" value="1"/>
</dbReference>
<keyword evidence="8" id="KW-0472">Membrane</keyword>
<sequence>MVGFLLIICISYYVVATSLIRMVGDSLFDEKVRAEQSTVAALAVEFAPLWERDDTDVCYDALLEAGRQTGGRLLVLDMDGKVQLDTFSEYNGMRLYLAEVSTLLAGERTADYGFHLLPGGGQRQRFSWLDLFSGRDRDSIWAGYFTALLVQDGERIGVLLYSSQVQDMVDSLVGMRDQMLYTFLLGALAVSLLSLLVSHWITRPIGALSAGIEQMAKGDFSSRVRVQGKSELAQLAETFNLMSERLENLDNSRNQFVSNASHELKTPLATMKILLESVIYQDDMDPNLRREFLQDINKEIDRLNLVIGDLLTLVHIDSHKMKLHREMMPLGESVREVIRRLAPMAAKRRQEIEVGIHDECEMFADPLKLQQVIYNIVENAIKYTPDGGKVRVTLMRDGRDAVLKIADNGVGIPKADLPHIFERFYRVDKARTRETGGTGLGLSIVQQIVRLHGGNIDVQSEPGKGTTFTIELPVK</sequence>
<dbReference type="InterPro" id="IPR005467">
    <property type="entry name" value="His_kinase_dom"/>
</dbReference>